<name>A0A7I4XVM4_HAECO</name>
<reference evidence="11" key="1">
    <citation type="submission" date="2020-12" db="UniProtKB">
        <authorList>
            <consortium name="WormBaseParasite"/>
        </authorList>
    </citation>
    <scope>IDENTIFICATION</scope>
    <source>
        <strain evidence="11">MHco3</strain>
    </source>
</reference>
<evidence type="ECO:0000256" key="2">
    <source>
        <dbReference type="ARBA" id="ARBA00022598"/>
    </source>
</evidence>
<dbReference type="InterPro" id="IPR006195">
    <property type="entry name" value="aa-tRNA-synth_II"/>
</dbReference>
<dbReference type="Gene3D" id="3.30.930.10">
    <property type="entry name" value="Bira Bifunctional Protein, Domain 2"/>
    <property type="match status" value="1"/>
</dbReference>
<evidence type="ECO:0000256" key="7">
    <source>
        <dbReference type="ARBA" id="ARBA00029731"/>
    </source>
</evidence>
<dbReference type="PANTHER" id="PTHR42753:SF2">
    <property type="entry name" value="PROLINE--TRNA LIGASE"/>
    <property type="match status" value="1"/>
</dbReference>
<comment type="catalytic activity">
    <reaction evidence="8">
        <text>tRNA(Pro) + L-proline + ATP = L-prolyl-tRNA(Pro) + AMP + diphosphate</text>
        <dbReference type="Rhea" id="RHEA:14305"/>
        <dbReference type="Rhea" id="RHEA-COMP:9700"/>
        <dbReference type="Rhea" id="RHEA-COMP:9702"/>
        <dbReference type="ChEBI" id="CHEBI:30616"/>
        <dbReference type="ChEBI" id="CHEBI:33019"/>
        <dbReference type="ChEBI" id="CHEBI:60039"/>
        <dbReference type="ChEBI" id="CHEBI:78442"/>
        <dbReference type="ChEBI" id="CHEBI:78532"/>
        <dbReference type="ChEBI" id="CHEBI:456215"/>
        <dbReference type="EC" id="6.1.1.15"/>
    </reaction>
</comment>
<dbReference type="OMA" id="EICGHQE"/>
<evidence type="ECO:0000259" key="9">
    <source>
        <dbReference type="PROSITE" id="PS50862"/>
    </source>
</evidence>
<dbReference type="GO" id="GO:0005739">
    <property type="term" value="C:mitochondrion"/>
    <property type="evidence" value="ECO:0007669"/>
    <property type="project" value="TreeGrafter"/>
</dbReference>
<keyword evidence="6" id="KW-0030">Aminoacyl-tRNA synthetase</keyword>
<evidence type="ECO:0000256" key="8">
    <source>
        <dbReference type="ARBA" id="ARBA00047671"/>
    </source>
</evidence>
<dbReference type="CDD" id="cd00779">
    <property type="entry name" value="ProRS_core_prok"/>
    <property type="match status" value="1"/>
</dbReference>
<dbReference type="Gene3D" id="3.40.50.800">
    <property type="entry name" value="Anticodon-binding domain"/>
    <property type="match status" value="1"/>
</dbReference>
<dbReference type="Pfam" id="PF00587">
    <property type="entry name" value="tRNA-synt_2b"/>
    <property type="match status" value="1"/>
</dbReference>
<dbReference type="PROSITE" id="PS50862">
    <property type="entry name" value="AA_TRNA_LIGASE_II"/>
    <property type="match status" value="1"/>
</dbReference>
<evidence type="ECO:0000256" key="5">
    <source>
        <dbReference type="ARBA" id="ARBA00022917"/>
    </source>
</evidence>
<evidence type="ECO:0000256" key="1">
    <source>
        <dbReference type="ARBA" id="ARBA00012831"/>
    </source>
</evidence>
<organism evidence="10 11">
    <name type="scientific">Haemonchus contortus</name>
    <name type="common">Barber pole worm</name>
    <dbReference type="NCBI Taxonomy" id="6289"/>
    <lineage>
        <taxon>Eukaryota</taxon>
        <taxon>Metazoa</taxon>
        <taxon>Ecdysozoa</taxon>
        <taxon>Nematoda</taxon>
        <taxon>Chromadorea</taxon>
        <taxon>Rhabditida</taxon>
        <taxon>Rhabditina</taxon>
        <taxon>Rhabditomorpha</taxon>
        <taxon>Strongyloidea</taxon>
        <taxon>Trichostrongylidae</taxon>
        <taxon>Haemonchus</taxon>
    </lineage>
</organism>
<evidence type="ECO:0000256" key="3">
    <source>
        <dbReference type="ARBA" id="ARBA00022741"/>
    </source>
</evidence>
<accession>A0A7I4XVM4</accession>
<dbReference type="PANTHER" id="PTHR42753">
    <property type="entry name" value="MITOCHONDRIAL RIBOSOME PROTEIN L39/PROLYL-TRNA LIGASE FAMILY MEMBER"/>
    <property type="match status" value="1"/>
</dbReference>
<keyword evidence="5" id="KW-0648">Protein biosynthesis</keyword>
<dbReference type="GO" id="GO:0004827">
    <property type="term" value="F:proline-tRNA ligase activity"/>
    <property type="evidence" value="ECO:0007669"/>
    <property type="project" value="UniProtKB-EC"/>
</dbReference>
<evidence type="ECO:0000256" key="4">
    <source>
        <dbReference type="ARBA" id="ARBA00022840"/>
    </source>
</evidence>
<dbReference type="InterPro" id="IPR033730">
    <property type="entry name" value="ProRS_core_prok"/>
</dbReference>
<keyword evidence="2" id="KW-0436">Ligase</keyword>
<keyword evidence="3" id="KW-0547">Nucleotide-binding</keyword>
<dbReference type="PRINTS" id="PR01046">
    <property type="entry name" value="TRNASYNTHPRO"/>
</dbReference>
<keyword evidence="4" id="KW-0067">ATP-binding</keyword>
<dbReference type="EC" id="6.1.1.15" evidence="1"/>
<sequence>MVVFKASKYILKGCSPGPTKSVAHRLLLSHGYIHQVGTGLYSLLPLGQRVIEKLARLIDTEMESIGAMKVSMPILGSRPLWEKASRWDSMGSELLRTKDRLGMEWCLQPTAEEMCTQLVAQLLPLKNRMFPLLLYQTTEKFRDEMNPRFGLLRARQFLMKDLYSFDINKEGSNRTYEMVCSVYDRIFRDILGLETYKVPAAPGAHGGSCSHEYHLKNPLDEDGIHFCSSCGCGSKREDGLFECGCSDRSSTSTFSTIEIAHTFQLGTKYSQAINALNNDKTPLEMCCFGIGISRLLPAVVSLLSDEGEGIRLPPVIAPFSAAVIVTKPLIHNVITDMTLTTLDRQLKGGILLDDRVEENVRKRINALQEIGIPRIIILGKSTLNTMSEVPKMEFIERQKNGSLCWENKELSLNELMQAIDSKNGFHPAAIEWLSLLEKPKELRWVR</sequence>
<dbReference type="OrthoDB" id="10267474at2759"/>
<dbReference type="InterPro" id="IPR002314">
    <property type="entry name" value="aa-tRNA-synt_IIb"/>
</dbReference>
<dbReference type="InterPro" id="IPR002316">
    <property type="entry name" value="Pro-tRNA-ligase_IIa"/>
</dbReference>
<dbReference type="WBParaSite" id="HCON_00013540-00001">
    <property type="protein sequence ID" value="HCON_00013540-00001"/>
    <property type="gene ID" value="HCON_00013540"/>
</dbReference>
<dbReference type="InterPro" id="IPR036621">
    <property type="entry name" value="Anticodon-bd_dom_sf"/>
</dbReference>
<evidence type="ECO:0000313" key="10">
    <source>
        <dbReference type="Proteomes" id="UP000025227"/>
    </source>
</evidence>
<dbReference type="AlphaFoldDB" id="A0A7I4XVM4"/>
<evidence type="ECO:0000256" key="6">
    <source>
        <dbReference type="ARBA" id="ARBA00023146"/>
    </source>
</evidence>
<dbReference type="GO" id="GO:0006433">
    <property type="term" value="P:prolyl-tRNA aminoacylation"/>
    <property type="evidence" value="ECO:0007669"/>
    <property type="project" value="InterPro"/>
</dbReference>
<dbReference type="SUPFAM" id="SSF55681">
    <property type="entry name" value="Class II aaRS and biotin synthetases"/>
    <property type="match status" value="1"/>
</dbReference>
<dbReference type="GO" id="GO:0005524">
    <property type="term" value="F:ATP binding"/>
    <property type="evidence" value="ECO:0007669"/>
    <property type="project" value="UniProtKB-KW"/>
</dbReference>
<keyword evidence="10" id="KW-1185">Reference proteome</keyword>
<dbReference type="InterPro" id="IPR050062">
    <property type="entry name" value="Pro-tRNA_synthetase"/>
</dbReference>
<protein>
    <recommendedName>
        <fullName evidence="1">proline--tRNA ligase</fullName>
        <ecNumber evidence="1">6.1.1.15</ecNumber>
    </recommendedName>
    <alternativeName>
        <fullName evidence="7">Prolyl-tRNA synthetase</fullName>
    </alternativeName>
</protein>
<dbReference type="SUPFAM" id="SSF52954">
    <property type="entry name" value="Class II aaRS ABD-related"/>
    <property type="match status" value="1"/>
</dbReference>
<proteinExistence type="predicted"/>
<dbReference type="Proteomes" id="UP000025227">
    <property type="component" value="Unplaced"/>
</dbReference>
<feature type="domain" description="Aminoacyl-transfer RNA synthetases class-II family profile" evidence="9">
    <location>
        <begin position="18"/>
        <end position="314"/>
    </location>
</feature>
<evidence type="ECO:0000313" key="11">
    <source>
        <dbReference type="WBParaSite" id="HCON_00013540-00001"/>
    </source>
</evidence>
<dbReference type="InterPro" id="IPR045864">
    <property type="entry name" value="aa-tRNA-synth_II/BPL/LPL"/>
</dbReference>